<reference evidence="1 2" key="1">
    <citation type="submission" date="2024-09" db="EMBL/GenBank/DDBJ databases">
        <title>The Natural Products Discovery Center: Release of the First 8490 Sequenced Strains for Exploring Actinobacteria Biosynthetic Diversity.</title>
        <authorList>
            <person name="Kalkreuter E."/>
            <person name="Kautsar S.A."/>
            <person name="Yang D."/>
            <person name="Bader C.D."/>
            <person name="Teijaro C.N."/>
            <person name="Fluegel L."/>
            <person name="Davis C.M."/>
            <person name="Simpson J.R."/>
            <person name="Lauterbach L."/>
            <person name="Steele A.D."/>
            <person name="Gui C."/>
            <person name="Meng S."/>
            <person name="Li G."/>
            <person name="Viehrig K."/>
            <person name="Ye F."/>
            <person name="Su P."/>
            <person name="Kiefer A.F."/>
            <person name="Nichols A."/>
            <person name="Cepeda A.J."/>
            <person name="Yan W."/>
            <person name="Fan B."/>
            <person name="Jiang Y."/>
            <person name="Adhikari A."/>
            <person name="Zheng C.-J."/>
            <person name="Schuster L."/>
            <person name="Cowan T.M."/>
            <person name="Smanski M.J."/>
            <person name="Chevrette M.G."/>
            <person name="De Carvalho L.P.S."/>
            <person name="Shen B."/>
        </authorList>
    </citation>
    <scope>NUCLEOTIDE SEQUENCE [LARGE SCALE GENOMIC DNA]</scope>
    <source>
        <strain evidence="1 2">NPDC056472</strain>
    </source>
</reference>
<name>A0ABW6IZ14_STRWE</name>
<dbReference type="RefSeq" id="WP_386249118.1">
    <property type="nucleotide sequence ID" value="NZ_JBHTRV010000020.1"/>
</dbReference>
<sequence length="144" mass="15130">MAGPRRPAGTELVPAPVNRVADTVPGLAAGLGCVAYGAGAGTGWERAAAAVLLGCAALALRGYRAGVRCEAERLVVRGYLWTRVIPRAAVTGVTDLPAVRWTSPGGRRRWTPVTAFAAASGEIGATRARKREGTARLRRWVARR</sequence>
<comment type="caution">
    <text evidence="1">The sequence shown here is derived from an EMBL/GenBank/DDBJ whole genome shotgun (WGS) entry which is preliminary data.</text>
</comment>
<dbReference type="PROSITE" id="PS51257">
    <property type="entry name" value="PROKAR_LIPOPROTEIN"/>
    <property type="match status" value="1"/>
</dbReference>
<keyword evidence="2" id="KW-1185">Reference proteome</keyword>
<gene>
    <name evidence="1" type="ORF">ACFQ63_24705</name>
</gene>
<dbReference type="Proteomes" id="UP001600424">
    <property type="component" value="Unassembled WGS sequence"/>
</dbReference>
<accession>A0ABW6IZ14</accession>
<organism evidence="1 2">
    <name type="scientific">Streptomyces wedmorensis</name>
    <dbReference type="NCBI Taxonomy" id="43759"/>
    <lineage>
        <taxon>Bacteria</taxon>
        <taxon>Bacillati</taxon>
        <taxon>Actinomycetota</taxon>
        <taxon>Actinomycetes</taxon>
        <taxon>Kitasatosporales</taxon>
        <taxon>Streptomycetaceae</taxon>
        <taxon>Streptomyces</taxon>
    </lineage>
</organism>
<protein>
    <recommendedName>
        <fullName evidence="3">PH domain-containing protein</fullName>
    </recommendedName>
</protein>
<proteinExistence type="predicted"/>
<dbReference type="EMBL" id="JBHTRV010000020">
    <property type="protein sequence ID" value="MFE5982910.1"/>
    <property type="molecule type" value="Genomic_DNA"/>
</dbReference>
<evidence type="ECO:0000313" key="2">
    <source>
        <dbReference type="Proteomes" id="UP001600424"/>
    </source>
</evidence>
<evidence type="ECO:0000313" key="1">
    <source>
        <dbReference type="EMBL" id="MFE5982910.1"/>
    </source>
</evidence>
<evidence type="ECO:0008006" key="3">
    <source>
        <dbReference type="Google" id="ProtNLM"/>
    </source>
</evidence>